<name>A0A517YJH8_9BACT</name>
<sequence length="94" mass="10232">MSTRSPIALSRPERLAKLPSLTVGLIAAVSSEIGKPVARFDPPYQPARTATKNRPQRRLLISHQARQHIEVQVGEIAGREHFPGNCPHHGVVGA</sequence>
<organism evidence="1 2">
    <name type="scientific">Anatilimnocola aggregata</name>
    <dbReference type="NCBI Taxonomy" id="2528021"/>
    <lineage>
        <taxon>Bacteria</taxon>
        <taxon>Pseudomonadati</taxon>
        <taxon>Planctomycetota</taxon>
        <taxon>Planctomycetia</taxon>
        <taxon>Pirellulales</taxon>
        <taxon>Pirellulaceae</taxon>
        <taxon>Anatilimnocola</taxon>
    </lineage>
</organism>
<keyword evidence="2" id="KW-1185">Reference proteome</keyword>
<reference evidence="1 2" key="1">
    <citation type="submission" date="2019-02" db="EMBL/GenBank/DDBJ databases">
        <title>Deep-cultivation of Planctomycetes and their phenomic and genomic characterization uncovers novel biology.</title>
        <authorList>
            <person name="Wiegand S."/>
            <person name="Jogler M."/>
            <person name="Boedeker C."/>
            <person name="Pinto D."/>
            <person name="Vollmers J."/>
            <person name="Rivas-Marin E."/>
            <person name="Kohn T."/>
            <person name="Peeters S.H."/>
            <person name="Heuer A."/>
            <person name="Rast P."/>
            <person name="Oberbeckmann S."/>
            <person name="Bunk B."/>
            <person name="Jeske O."/>
            <person name="Meyerdierks A."/>
            <person name="Storesund J.E."/>
            <person name="Kallscheuer N."/>
            <person name="Luecker S."/>
            <person name="Lage O.M."/>
            <person name="Pohl T."/>
            <person name="Merkel B.J."/>
            <person name="Hornburger P."/>
            <person name="Mueller R.-W."/>
            <person name="Bruemmer F."/>
            <person name="Labrenz M."/>
            <person name="Spormann A.M."/>
            <person name="Op den Camp H."/>
            <person name="Overmann J."/>
            <person name="Amann R."/>
            <person name="Jetten M.S.M."/>
            <person name="Mascher T."/>
            <person name="Medema M.H."/>
            <person name="Devos D.P."/>
            <person name="Kaster A.-K."/>
            <person name="Ovreas L."/>
            <person name="Rohde M."/>
            <person name="Galperin M.Y."/>
            <person name="Jogler C."/>
        </authorList>
    </citation>
    <scope>NUCLEOTIDE SEQUENCE [LARGE SCALE GENOMIC DNA]</scope>
    <source>
        <strain evidence="1 2">ETA_A8</strain>
    </source>
</reference>
<dbReference type="AlphaFoldDB" id="A0A517YJH8"/>
<accession>A0A517YJH8</accession>
<evidence type="ECO:0000313" key="2">
    <source>
        <dbReference type="Proteomes" id="UP000315017"/>
    </source>
</evidence>
<dbReference type="KEGG" id="aagg:ETAA8_55020"/>
<proteinExistence type="predicted"/>
<dbReference type="EMBL" id="CP036274">
    <property type="protein sequence ID" value="QDU30374.1"/>
    <property type="molecule type" value="Genomic_DNA"/>
</dbReference>
<gene>
    <name evidence="1" type="ORF">ETAA8_55020</name>
</gene>
<protein>
    <submittedName>
        <fullName evidence="1">Uncharacterized protein</fullName>
    </submittedName>
</protein>
<evidence type="ECO:0000313" key="1">
    <source>
        <dbReference type="EMBL" id="QDU30374.1"/>
    </source>
</evidence>
<dbReference type="Proteomes" id="UP000315017">
    <property type="component" value="Chromosome"/>
</dbReference>